<name>A0A833S801_9HYME</name>
<evidence type="ECO:0000259" key="10">
    <source>
        <dbReference type="PROSITE" id="PS50157"/>
    </source>
</evidence>
<keyword evidence="2 8" id="KW-0479">Metal-binding</keyword>
<dbReference type="SMART" id="SM00355">
    <property type="entry name" value="ZnF_C2H2"/>
    <property type="match status" value="11"/>
</dbReference>
<feature type="domain" description="C2H2-type" evidence="10">
    <location>
        <begin position="463"/>
        <end position="490"/>
    </location>
</feature>
<reference evidence="12" key="1">
    <citation type="submission" date="2019-11" db="EMBL/GenBank/DDBJ databases">
        <title>The nuclear and mitochondrial genomes of Frieseomelitta varia - a highly eusocial stingless bee (Meliponini) with a permanently sterile worker caste.</title>
        <authorList>
            <person name="Freitas F.C.P."/>
            <person name="Lourenco A.P."/>
            <person name="Nunes F.M.F."/>
            <person name="Paschoal A.R."/>
            <person name="Abreu F.C.P."/>
            <person name="Barbin F.O."/>
            <person name="Bataglia L."/>
            <person name="Cardoso-Junior C.A.M."/>
            <person name="Cervoni M.S."/>
            <person name="Silva S.R."/>
            <person name="Dalarmi F."/>
            <person name="Del Lama M.A."/>
            <person name="Depintor T.S."/>
            <person name="Ferreira K.M."/>
            <person name="Goria P.S."/>
            <person name="Jaskot M.C."/>
            <person name="Lago D.C."/>
            <person name="Luna-Lucena D."/>
            <person name="Moda L.M."/>
            <person name="Nascimento L."/>
            <person name="Pedrino M."/>
            <person name="Rabico F.O."/>
            <person name="Sanches F.C."/>
            <person name="Santos D.E."/>
            <person name="Santos C.G."/>
            <person name="Vieira J."/>
            <person name="Lopes T.F."/>
            <person name="Barchuk A.R."/>
            <person name="Hartfelder K."/>
            <person name="Simoes Z.L.P."/>
            <person name="Bitondi M.M.G."/>
            <person name="Pinheiro D.G."/>
        </authorList>
    </citation>
    <scope>NUCLEOTIDE SEQUENCE</scope>
    <source>
        <strain evidence="12">USP_RPSP 00005682</strain>
        <tissue evidence="12">Whole individual</tissue>
    </source>
</reference>
<dbReference type="FunFam" id="3.30.160.60:FF:000100">
    <property type="entry name" value="Zinc finger 45-like"/>
    <property type="match status" value="1"/>
</dbReference>
<feature type="domain" description="C2H2-type" evidence="10">
    <location>
        <begin position="550"/>
        <end position="577"/>
    </location>
</feature>
<dbReference type="Proteomes" id="UP000655588">
    <property type="component" value="Unassembled WGS sequence"/>
</dbReference>
<feature type="binding site" evidence="8">
    <location>
        <position position="24"/>
    </location>
    <ligand>
        <name>Zn(2+)</name>
        <dbReference type="ChEBI" id="CHEBI:29105"/>
    </ligand>
</feature>
<evidence type="ECO:0000256" key="6">
    <source>
        <dbReference type="ARBA" id="ARBA00023242"/>
    </source>
</evidence>
<feature type="binding site" evidence="8">
    <location>
        <position position="80"/>
    </location>
    <ligand>
        <name>Zn(2+)</name>
        <dbReference type="ChEBI" id="CHEBI:29105"/>
    </ligand>
</feature>
<protein>
    <submittedName>
        <fullName evidence="12">Uncharacterized protein</fullName>
    </submittedName>
</protein>
<accession>A0A833S801</accession>
<dbReference type="Gene3D" id="3.30.160.60">
    <property type="entry name" value="Classic Zinc Finger"/>
    <property type="match status" value="10"/>
</dbReference>
<dbReference type="GO" id="GO:0001228">
    <property type="term" value="F:DNA-binding transcription activator activity, RNA polymerase II-specific"/>
    <property type="evidence" value="ECO:0007669"/>
    <property type="project" value="TreeGrafter"/>
</dbReference>
<dbReference type="FunFam" id="3.30.160.60:FF:000446">
    <property type="entry name" value="Zinc finger protein"/>
    <property type="match status" value="1"/>
</dbReference>
<sequence>MEVSKNEQLVDTYEKIYGDECRICLKRAVEICELFRNGDTIPRKLMAVASVQKFLGHDLYQQQYYVVEGDGLPPVICLPCNQRLDASYDFKCQIQNSDEKLRQILKLKSSSNDSVTSASIVTAIIADVISSVISSEKENTEKQEVCSTNFCPDNFCFTKDETSFCLNSEKNLFCYEKESQSELNDIEQRKNLEDANVYKSLLEDDSVRQISSMKQEFALLDDHMIQTKDISLKEEESIEENQQIEETSKIDNIQDDEEKPLISRTTRLRCTQCIKSFRTKVALQRHAIVHKRKTKLRYVCYVCDKQYSTLAKVKNHVAICHEAHDRKENIQHKRINYEQNKAITSVQDKRISNVQVNHCNYIALPNINYIDKKIKIQKTDDSSKEQRKSLKFTCEVCSKQFTYQKSFITHAKSHPEYKFEELDDSSECSTKERSTETIEEEEENEEEEDEEDEEDENLPAESLQCTQCGKLFATKRNLKRHVSTHSGLKYTCETCGKGFSRVDKLKDHEQSKHKAELFENSDLDDKEDMDNINKGDCLEGKKKDRHNRPHKCAICPKSFAQAQSLANHIERHKRVKETQKRFLCEVCSKCFAQSGSLVAHMRTHTGVKPYVCNVCSRAFTKSTYLQLHLRTHSGEKPYICQYCSRAFARANTLARHITMHTGEAKYHCQICTKSFRRLTSLNEHTYTHTGQRPYACKICTKRYNNAGSLYAHRKKCKAQQLSNPGFAVSVENTVSQQEVDVPQVLIYSHRKLVEDATVGQVTPTPQYMIANVHNQKNLGSNIIQSFPVDDPNVYTKPFKNPYYTIYPNM</sequence>
<dbReference type="PANTHER" id="PTHR24393:SF34">
    <property type="entry name" value="PR_SET DOMAIN 13"/>
    <property type="match status" value="1"/>
</dbReference>
<dbReference type="PROSITE" id="PS00028">
    <property type="entry name" value="ZINC_FINGER_C2H2_1"/>
    <property type="match status" value="10"/>
</dbReference>
<gene>
    <name evidence="12" type="ORF">E2986_09392</name>
</gene>
<comment type="subcellular location">
    <subcellularLocation>
        <location evidence="1">Nucleus</location>
    </subcellularLocation>
</comment>
<dbReference type="Pfam" id="PF00096">
    <property type="entry name" value="zf-C2H2"/>
    <property type="match status" value="6"/>
</dbReference>
<dbReference type="Pfam" id="PF13912">
    <property type="entry name" value="zf-C2H2_6"/>
    <property type="match status" value="2"/>
</dbReference>
<keyword evidence="5 8" id="KW-0862">Zinc</keyword>
<dbReference type="EMBL" id="WNWW01000433">
    <property type="protein sequence ID" value="KAF3424957.1"/>
    <property type="molecule type" value="Genomic_DNA"/>
</dbReference>
<dbReference type="AlphaFoldDB" id="A0A833S801"/>
<feature type="binding site" evidence="8">
    <location>
        <position position="21"/>
    </location>
    <ligand>
        <name>Zn(2+)</name>
        <dbReference type="ChEBI" id="CHEBI:29105"/>
    </ligand>
</feature>
<dbReference type="FunFam" id="3.30.160.60:FF:000303">
    <property type="entry name" value="Zinc finger protein 41"/>
    <property type="match status" value="1"/>
</dbReference>
<dbReference type="GO" id="GO:0000978">
    <property type="term" value="F:RNA polymerase II cis-regulatory region sequence-specific DNA binding"/>
    <property type="evidence" value="ECO:0007669"/>
    <property type="project" value="TreeGrafter"/>
</dbReference>
<dbReference type="FunFam" id="3.30.160.60:FF:000110">
    <property type="entry name" value="Zinc finger protein-like"/>
    <property type="match status" value="1"/>
</dbReference>
<feature type="compositionally biased region" description="Acidic residues" evidence="9">
    <location>
        <begin position="437"/>
        <end position="458"/>
    </location>
</feature>
<dbReference type="GO" id="GO:0005634">
    <property type="term" value="C:nucleus"/>
    <property type="evidence" value="ECO:0007669"/>
    <property type="project" value="UniProtKB-SubCell"/>
</dbReference>
<feature type="binding site" evidence="8">
    <location>
        <position position="77"/>
    </location>
    <ligand>
        <name>Zn(2+)</name>
        <dbReference type="ChEBI" id="CHEBI:29105"/>
    </ligand>
</feature>
<dbReference type="FunFam" id="3.30.160.60:FF:000184">
    <property type="entry name" value="Zinc finger protein 333"/>
    <property type="match status" value="1"/>
</dbReference>
<evidence type="ECO:0000256" key="3">
    <source>
        <dbReference type="ARBA" id="ARBA00022737"/>
    </source>
</evidence>
<evidence type="ECO:0000256" key="2">
    <source>
        <dbReference type="ARBA" id="ARBA00022723"/>
    </source>
</evidence>
<evidence type="ECO:0000313" key="12">
    <source>
        <dbReference type="EMBL" id="KAF3424957.1"/>
    </source>
</evidence>
<feature type="domain" description="C2H2-type" evidence="10">
    <location>
        <begin position="610"/>
        <end position="637"/>
    </location>
</feature>
<evidence type="ECO:0000256" key="9">
    <source>
        <dbReference type="SAM" id="MobiDB-lite"/>
    </source>
</evidence>
<keyword evidence="6" id="KW-0539">Nucleus</keyword>
<dbReference type="InterPro" id="IPR036236">
    <property type="entry name" value="Znf_C2H2_sf"/>
</dbReference>
<dbReference type="GO" id="GO:0008270">
    <property type="term" value="F:zinc ion binding"/>
    <property type="evidence" value="ECO:0007669"/>
    <property type="project" value="UniProtKB-UniRule"/>
</dbReference>
<dbReference type="SUPFAM" id="SSF57667">
    <property type="entry name" value="beta-beta-alpha zinc fingers"/>
    <property type="match status" value="6"/>
</dbReference>
<dbReference type="FunFam" id="3.30.160.60:FF:000744">
    <property type="entry name" value="zinc finger E-box-binding homeobox 1"/>
    <property type="match status" value="1"/>
</dbReference>
<feature type="region of interest" description="Disordered" evidence="9">
    <location>
        <begin position="419"/>
        <end position="460"/>
    </location>
</feature>
<feature type="domain" description="C2H2-type" evidence="10">
    <location>
        <begin position="666"/>
        <end position="693"/>
    </location>
</feature>
<comment type="caution">
    <text evidence="12">The sequence shown here is derived from an EMBL/GenBank/DDBJ whole genome shotgun (WGS) entry which is preliminary data.</text>
</comment>
<dbReference type="PANTHER" id="PTHR24393">
    <property type="entry name" value="ZINC FINGER PROTEIN"/>
    <property type="match status" value="1"/>
</dbReference>
<feature type="domain" description="C2H2-type" evidence="10">
    <location>
        <begin position="490"/>
        <end position="518"/>
    </location>
</feature>
<proteinExistence type="predicted"/>
<feature type="domain" description="C2H2-type" evidence="10">
    <location>
        <begin position="392"/>
        <end position="419"/>
    </location>
</feature>
<feature type="domain" description="ZAD" evidence="11">
    <location>
        <begin position="19"/>
        <end position="104"/>
    </location>
</feature>
<evidence type="ECO:0000259" key="11">
    <source>
        <dbReference type="PROSITE" id="PS51915"/>
    </source>
</evidence>
<feature type="domain" description="C2H2-type" evidence="10">
    <location>
        <begin position="638"/>
        <end position="665"/>
    </location>
</feature>
<evidence type="ECO:0000256" key="5">
    <source>
        <dbReference type="ARBA" id="ARBA00022833"/>
    </source>
</evidence>
<dbReference type="PROSITE" id="PS50157">
    <property type="entry name" value="ZINC_FINGER_C2H2_2"/>
    <property type="match status" value="10"/>
</dbReference>
<keyword evidence="13" id="KW-1185">Reference proteome</keyword>
<organism evidence="12 13">
    <name type="scientific">Frieseomelitta varia</name>
    <dbReference type="NCBI Taxonomy" id="561572"/>
    <lineage>
        <taxon>Eukaryota</taxon>
        <taxon>Metazoa</taxon>
        <taxon>Ecdysozoa</taxon>
        <taxon>Arthropoda</taxon>
        <taxon>Hexapoda</taxon>
        <taxon>Insecta</taxon>
        <taxon>Pterygota</taxon>
        <taxon>Neoptera</taxon>
        <taxon>Endopterygota</taxon>
        <taxon>Hymenoptera</taxon>
        <taxon>Apocrita</taxon>
        <taxon>Aculeata</taxon>
        <taxon>Apoidea</taxon>
        <taxon>Anthophila</taxon>
        <taxon>Apidae</taxon>
        <taxon>Frieseomelitta</taxon>
    </lineage>
</organism>
<evidence type="ECO:0000256" key="4">
    <source>
        <dbReference type="ARBA" id="ARBA00022771"/>
    </source>
</evidence>
<evidence type="ECO:0000256" key="8">
    <source>
        <dbReference type="PROSITE-ProRule" id="PRU01263"/>
    </source>
</evidence>
<dbReference type="InterPro" id="IPR012934">
    <property type="entry name" value="Znf_AD"/>
</dbReference>
<keyword evidence="3" id="KW-0677">Repeat</keyword>
<dbReference type="InterPro" id="IPR013087">
    <property type="entry name" value="Znf_C2H2_type"/>
</dbReference>
<dbReference type="SUPFAM" id="SSF57716">
    <property type="entry name" value="Glucocorticoid receptor-like (DNA-binding domain)"/>
    <property type="match status" value="1"/>
</dbReference>
<keyword evidence="4 7" id="KW-0863">Zinc-finger</keyword>
<feature type="domain" description="C2H2-type" evidence="10">
    <location>
        <begin position="268"/>
        <end position="295"/>
    </location>
</feature>
<dbReference type="SMART" id="SM00868">
    <property type="entry name" value="zf-AD"/>
    <property type="match status" value="1"/>
</dbReference>
<evidence type="ECO:0000256" key="1">
    <source>
        <dbReference type="ARBA" id="ARBA00004123"/>
    </source>
</evidence>
<feature type="domain" description="C2H2-type" evidence="10">
    <location>
        <begin position="582"/>
        <end position="609"/>
    </location>
</feature>
<feature type="domain" description="C2H2-type" evidence="10">
    <location>
        <begin position="694"/>
        <end position="724"/>
    </location>
</feature>
<dbReference type="PROSITE" id="PS51915">
    <property type="entry name" value="ZAD"/>
    <property type="match status" value="1"/>
</dbReference>
<evidence type="ECO:0000256" key="7">
    <source>
        <dbReference type="PROSITE-ProRule" id="PRU00042"/>
    </source>
</evidence>
<evidence type="ECO:0000313" key="13">
    <source>
        <dbReference type="Proteomes" id="UP000655588"/>
    </source>
</evidence>